<dbReference type="Proteomes" id="UP000572817">
    <property type="component" value="Unassembled WGS sequence"/>
</dbReference>
<gene>
    <name evidence="2" type="ORF">GTA08_BOTSDO13023</name>
</gene>
<evidence type="ECO:0000256" key="1">
    <source>
        <dbReference type="SAM" id="SignalP"/>
    </source>
</evidence>
<sequence>MMFKPFALITSVLAMTAVAAPNELGLQKRAETELLAQNIEYAIKAADCSLLGCATVAASSVCIAAAILKKDPVNLISCVAGDVGALCSCAGCVPQLGDFLEEKQLC</sequence>
<protein>
    <recommendedName>
        <fullName evidence="4">Fungal calcium binding protein domain-containing protein</fullName>
    </recommendedName>
</protein>
<comment type="caution">
    <text evidence="2">The sequence shown here is derived from an EMBL/GenBank/DDBJ whole genome shotgun (WGS) entry which is preliminary data.</text>
</comment>
<evidence type="ECO:0000313" key="3">
    <source>
        <dbReference type="Proteomes" id="UP000572817"/>
    </source>
</evidence>
<keyword evidence="3" id="KW-1185">Reference proteome</keyword>
<dbReference type="EMBL" id="WWBZ02000009">
    <property type="protein sequence ID" value="KAF4311562.1"/>
    <property type="molecule type" value="Genomic_DNA"/>
</dbReference>
<dbReference type="OrthoDB" id="3912091at2759"/>
<feature type="signal peptide" evidence="1">
    <location>
        <begin position="1"/>
        <end position="19"/>
    </location>
</feature>
<evidence type="ECO:0000313" key="2">
    <source>
        <dbReference type="EMBL" id="KAF4311562.1"/>
    </source>
</evidence>
<feature type="chain" id="PRO_5034247985" description="Fungal calcium binding protein domain-containing protein" evidence="1">
    <location>
        <begin position="20"/>
        <end position="106"/>
    </location>
</feature>
<reference evidence="2" key="1">
    <citation type="submission" date="2020-04" db="EMBL/GenBank/DDBJ databases">
        <title>Genome Assembly and Annotation of Botryosphaeria dothidea sdau 11-99, a Latent Pathogen of Apple Fruit Ring Rot in China.</title>
        <authorList>
            <person name="Yu C."/>
            <person name="Diao Y."/>
            <person name="Lu Q."/>
            <person name="Zhao J."/>
            <person name="Cui S."/>
            <person name="Peng C."/>
            <person name="He B."/>
            <person name="Liu H."/>
        </authorList>
    </citation>
    <scope>NUCLEOTIDE SEQUENCE [LARGE SCALE GENOMIC DNA]</scope>
    <source>
        <strain evidence="2">Sdau11-99</strain>
    </source>
</reference>
<name>A0A8H4NDV5_9PEZI</name>
<organism evidence="2 3">
    <name type="scientific">Botryosphaeria dothidea</name>
    <dbReference type="NCBI Taxonomy" id="55169"/>
    <lineage>
        <taxon>Eukaryota</taxon>
        <taxon>Fungi</taxon>
        <taxon>Dikarya</taxon>
        <taxon>Ascomycota</taxon>
        <taxon>Pezizomycotina</taxon>
        <taxon>Dothideomycetes</taxon>
        <taxon>Dothideomycetes incertae sedis</taxon>
        <taxon>Botryosphaeriales</taxon>
        <taxon>Botryosphaeriaceae</taxon>
        <taxon>Botryosphaeria</taxon>
    </lineage>
</organism>
<proteinExistence type="predicted"/>
<dbReference type="AlphaFoldDB" id="A0A8H4NDV5"/>
<accession>A0A8H4NDV5</accession>
<keyword evidence="1" id="KW-0732">Signal</keyword>
<evidence type="ECO:0008006" key="4">
    <source>
        <dbReference type="Google" id="ProtNLM"/>
    </source>
</evidence>